<dbReference type="InterPro" id="IPR003961">
    <property type="entry name" value="FN3_dom"/>
</dbReference>
<dbReference type="AlphaFoldDB" id="A0A0R2H7W5"/>
<protein>
    <recommendedName>
        <fullName evidence="4">Fibronectin type-III domain-containing protein</fullName>
    </recommendedName>
</protein>
<evidence type="ECO:0000313" key="2">
    <source>
        <dbReference type="EMBL" id="KRN48507.1"/>
    </source>
</evidence>
<dbReference type="CDD" id="cd00063">
    <property type="entry name" value="FN3"/>
    <property type="match status" value="1"/>
</dbReference>
<gene>
    <name evidence="2" type="ORF">IV49_GL001071</name>
</gene>
<sequence length="374" mass="41752">MRMKKKFLSLFGVLLLCSTMIMGEVSVHAYNINGADMFWTQQEKNTCTLASAVMLLRRKAALLNDADYKSITEASLKSKAWNNGGLKWDFEFSTKNYTYTVQHAAIDSYKAPDVKGEAKKNVVLSWLKSRPEGVCLYARKDYNGFHDSNHCVLLTDYTGGLFYAADPAKNASRVTIDKVRKVTIENAASIWYVSKVKKSNGAVVKTVSSSSSSKDAGSAIALSDAKMSLSTVYYTYNGQIRKPKVTFKMNNKTVSSAHYSLSYPNAKNVGKYCITAKGKGEYCGNKHAYFYILPKAVTISSLKKKKKSFTVSYKKVQGNVKYQIAYRIKNGSWEYAYSSTVKNLKSKKTYQVKVRAYNNGAYGSYGKVKSVKTK</sequence>
<dbReference type="Gene3D" id="3.90.70.10">
    <property type="entry name" value="Cysteine proteinases"/>
    <property type="match status" value="1"/>
</dbReference>
<reference evidence="2 3" key="1">
    <citation type="journal article" date="2015" name="Genome Announc.">
        <title>Expanding the biotechnology potential of lactobacilli through comparative genomics of 213 strains and associated genera.</title>
        <authorList>
            <person name="Sun Z."/>
            <person name="Harris H.M."/>
            <person name="McCann A."/>
            <person name="Guo C."/>
            <person name="Argimon S."/>
            <person name="Zhang W."/>
            <person name="Yang X."/>
            <person name="Jeffery I.B."/>
            <person name="Cooney J.C."/>
            <person name="Kagawa T.F."/>
            <person name="Liu W."/>
            <person name="Song Y."/>
            <person name="Salvetti E."/>
            <person name="Wrobel A."/>
            <person name="Rasinkangas P."/>
            <person name="Parkhill J."/>
            <person name="Rea M.C."/>
            <person name="O'Sullivan O."/>
            <person name="Ritari J."/>
            <person name="Douillard F.P."/>
            <person name="Paul Ross R."/>
            <person name="Yang R."/>
            <person name="Briner A.E."/>
            <person name="Felis G.E."/>
            <person name="de Vos W.M."/>
            <person name="Barrangou R."/>
            <person name="Klaenhammer T.R."/>
            <person name="Caufield P.W."/>
            <person name="Cui Y."/>
            <person name="Zhang H."/>
            <person name="O'Toole P.W."/>
        </authorList>
    </citation>
    <scope>NUCLEOTIDE SEQUENCE [LARGE SCALE GENOMIC DNA]</scope>
    <source>
        <strain evidence="2 3">DSM 20405</strain>
    </source>
</reference>
<dbReference type="InterPro" id="IPR013783">
    <property type="entry name" value="Ig-like_fold"/>
</dbReference>
<dbReference type="EMBL" id="JQBL01000029">
    <property type="protein sequence ID" value="KRN48507.1"/>
    <property type="molecule type" value="Genomic_DNA"/>
</dbReference>
<comment type="caution">
    <text evidence="2">The sequence shown here is derived from an EMBL/GenBank/DDBJ whole genome shotgun (WGS) entry which is preliminary data.</text>
</comment>
<dbReference type="PATRIC" id="fig|1410657.5.peg.1112"/>
<name>A0A0R2H7W5_9FIRM</name>
<keyword evidence="1" id="KW-0732">Signal</keyword>
<keyword evidence="3" id="KW-1185">Reference proteome</keyword>
<proteinExistence type="predicted"/>
<organism evidence="2 3">
    <name type="scientific">Kandleria vitulina DSM 20405</name>
    <dbReference type="NCBI Taxonomy" id="1410657"/>
    <lineage>
        <taxon>Bacteria</taxon>
        <taxon>Bacillati</taxon>
        <taxon>Bacillota</taxon>
        <taxon>Erysipelotrichia</taxon>
        <taxon>Erysipelotrichales</taxon>
        <taxon>Coprobacillaceae</taxon>
        <taxon>Kandleria</taxon>
    </lineage>
</organism>
<feature type="chain" id="PRO_5006417631" description="Fibronectin type-III domain-containing protein" evidence="1">
    <location>
        <begin position="30"/>
        <end position="374"/>
    </location>
</feature>
<accession>A0A0R2H7W5</accession>
<evidence type="ECO:0008006" key="4">
    <source>
        <dbReference type="Google" id="ProtNLM"/>
    </source>
</evidence>
<feature type="signal peptide" evidence="1">
    <location>
        <begin position="1"/>
        <end position="29"/>
    </location>
</feature>
<dbReference type="InterPro" id="IPR036116">
    <property type="entry name" value="FN3_sf"/>
</dbReference>
<dbReference type="Gene3D" id="2.60.40.10">
    <property type="entry name" value="Immunoglobulins"/>
    <property type="match status" value="1"/>
</dbReference>
<dbReference type="SUPFAM" id="SSF49265">
    <property type="entry name" value="Fibronectin type III"/>
    <property type="match status" value="1"/>
</dbReference>
<dbReference type="Proteomes" id="UP000051841">
    <property type="component" value="Unassembled WGS sequence"/>
</dbReference>
<evidence type="ECO:0000313" key="3">
    <source>
        <dbReference type="Proteomes" id="UP000051841"/>
    </source>
</evidence>
<evidence type="ECO:0000256" key="1">
    <source>
        <dbReference type="SAM" id="SignalP"/>
    </source>
</evidence>